<dbReference type="InterPro" id="IPR050739">
    <property type="entry name" value="MFP"/>
</dbReference>
<dbReference type="PATRIC" id="fig|768671.3.peg.930"/>
<dbReference type="Gene3D" id="1.10.287.470">
    <property type="entry name" value="Helix hairpin bin"/>
    <property type="match status" value="3"/>
</dbReference>
<keyword evidence="3" id="KW-1133">Transmembrane helix</keyword>
<keyword evidence="3" id="KW-0812">Transmembrane</keyword>
<dbReference type="Proteomes" id="UP000005459">
    <property type="component" value="Unassembled WGS sequence"/>
</dbReference>
<dbReference type="AlphaFoldDB" id="F9U7G9"/>
<dbReference type="STRING" id="768671.ThimaDRAFT_0871"/>
<proteinExistence type="inferred from homology"/>
<comment type="similarity">
    <text evidence="1">Belongs to the membrane fusion protein (MFP) (TC 8.A.1) family.</text>
</comment>
<organism evidence="5 6">
    <name type="scientific">Thiocapsa marina 5811</name>
    <dbReference type="NCBI Taxonomy" id="768671"/>
    <lineage>
        <taxon>Bacteria</taxon>
        <taxon>Pseudomonadati</taxon>
        <taxon>Pseudomonadota</taxon>
        <taxon>Gammaproteobacteria</taxon>
        <taxon>Chromatiales</taxon>
        <taxon>Chromatiaceae</taxon>
        <taxon>Thiocapsa</taxon>
    </lineage>
</organism>
<dbReference type="RefSeq" id="WP_007191748.1">
    <property type="nucleotide sequence ID" value="NZ_AFWV01000002.1"/>
</dbReference>
<dbReference type="EMBL" id="AFWV01000002">
    <property type="protein sequence ID" value="EGV20195.1"/>
    <property type="molecule type" value="Genomic_DNA"/>
</dbReference>
<dbReference type="InterPro" id="IPR058625">
    <property type="entry name" value="MdtA-like_BSH"/>
</dbReference>
<keyword evidence="3" id="KW-0472">Membrane</keyword>
<feature type="domain" description="Multidrug resistance protein MdtA-like barrel-sandwich hybrid" evidence="4">
    <location>
        <begin position="45"/>
        <end position="259"/>
    </location>
</feature>
<sequence>MSKIPALLRYVLTGVVVLVAVGLVFWKYWVYVTNPWTRDGQVRANVIQIAPRVSAPIVALPIKDNQFVKAGDLLFEIDPRTYQAALDQAKANLDQTRDRIKDLETQVKSAEAALEQAESGIKQAEFAVNSAEVTVVKTKADFERATKLVAKGDVAKRTYDEAVAANDVAQADLAKAQAQLTQADSAKLQSQAQLARARAELGAPGEDNAQLRAAKAALETAQMDLEFTQVRASVDGYVTNLNLRLGSQAVSNQPALALVDAASFWVHGCTATSARAWSATCAPATLPSSP</sequence>
<evidence type="ECO:0000256" key="1">
    <source>
        <dbReference type="ARBA" id="ARBA00009477"/>
    </source>
</evidence>
<gene>
    <name evidence="5" type="ORF">ThimaDRAFT_0871</name>
</gene>
<dbReference type="PANTHER" id="PTHR30386">
    <property type="entry name" value="MEMBRANE FUSION SUBUNIT OF EMRAB-TOLC MULTIDRUG EFFLUX PUMP"/>
    <property type="match status" value="1"/>
</dbReference>
<accession>F9U7G9</accession>
<protein>
    <submittedName>
        <fullName evidence="5">Secretion protein HlyD family protein</fullName>
    </submittedName>
</protein>
<dbReference type="eggNOG" id="COG1566">
    <property type="taxonomic scope" value="Bacteria"/>
</dbReference>
<feature type="transmembrane region" description="Helical" evidence="3">
    <location>
        <begin position="7"/>
        <end position="29"/>
    </location>
</feature>
<evidence type="ECO:0000313" key="6">
    <source>
        <dbReference type="Proteomes" id="UP000005459"/>
    </source>
</evidence>
<dbReference type="SUPFAM" id="SSF111369">
    <property type="entry name" value="HlyD-like secretion proteins"/>
    <property type="match status" value="3"/>
</dbReference>
<evidence type="ECO:0000313" key="5">
    <source>
        <dbReference type="EMBL" id="EGV20195.1"/>
    </source>
</evidence>
<dbReference type="PANTHER" id="PTHR30386:SF24">
    <property type="entry name" value="MULTIDRUG RESISTANCE EFFLUX PUMP"/>
    <property type="match status" value="1"/>
</dbReference>
<feature type="coiled-coil region" evidence="2">
    <location>
        <begin position="159"/>
        <end position="186"/>
    </location>
</feature>
<name>F9U7G9_9GAMM</name>
<dbReference type="Pfam" id="PF25917">
    <property type="entry name" value="BSH_RND"/>
    <property type="match status" value="1"/>
</dbReference>
<reference evidence="5 6" key="1">
    <citation type="submission" date="2011-06" db="EMBL/GenBank/DDBJ databases">
        <title>The draft genome of Thiocapsa marina 5811.</title>
        <authorList>
            <consortium name="US DOE Joint Genome Institute (JGI-PGF)"/>
            <person name="Lucas S."/>
            <person name="Han J."/>
            <person name="Cheng J.-F."/>
            <person name="Goodwin L."/>
            <person name="Pitluck S."/>
            <person name="Peters L."/>
            <person name="Land M.L."/>
            <person name="Hauser L."/>
            <person name="Vogl K."/>
            <person name="Liu Z."/>
            <person name="Imhoff J."/>
            <person name="Thiel V."/>
            <person name="Frigaard N.-U."/>
            <person name="Bryant D."/>
            <person name="Woyke T.J."/>
        </authorList>
    </citation>
    <scope>NUCLEOTIDE SEQUENCE [LARGE SCALE GENOMIC DNA]</scope>
    <source>
        <strain evidence="5 6">5811</strain>
    </source>
</reference>
<evidence type="ECO:0000259" key="4">
    <source>
        <dbReference type="Pfam" id="PF25917"/>
    </source>
</evidence>
<keyword evidence="2" id="KW-0175">Coiled coil</keyword>
<dbReference type="Gene3D" id="2.40.50.100">
    <property type="match status" value="2"/>
</dbReference>
<keyword evidence="6" id="KW-1185">Reference proteome</keyword>
<evidence type="ECO:0000256" key="3">
    <source>
        <dbReference type="SAM" id="Phobius"/>
    </source>
</evidence>
<feature type="coiled-coil region" evidence="2">
    <location>
        <begin position="86"/>
        <end position="127"/>
    </location>
</feature>
<evidence type="ECO:0000256" key="2">
    <source>
        <dbReference type="SAM" id="Coils"/>
    </source>
</evidence>